<dbReference type="EMBL" id="CABMJJ010000007">
    <property type="protein sequence ID" value="VVC03409.1"/>
    <property type="molecule type" value="Genomic_DNA"/>
</dbReference>
<dbReference type="Pfam" id="PF02350">
    <property type="entry name" value="Epimerase_2"/>
    <property type="match status" value="1"/>
</dbReference>
<reference evidence="2 3" key="1">
    <citation type="submission" date="2019-08" db="EMBL/GenBank/DDBJ databases">
        <authorList>
            <person name="Vazquez-Campos X."/>
        </authorList>
    </citation>
    <scope>NUCLEOTIDE SEQUENCE [LARGE SCALE GENOMIC DNA]</scope>
    <source>
        <strain evidence="2">LFW-283_2</strain>
    </source>
</reference>
<dbReference type="CDD" id="cd03786">
    <property type="entry name" value="GTB_UDP-GlcNAc_2-Epimerase"/>
    <property type="match status" value="1"/>
</dbReference>
<proteinExistence type="predicted"/>
<dbReference type="EC" id="5.1.-.-" evidence="2"/>
<dbReference type="Proteomes" id="UP000789941">
    <property type="component" value="Unassembled WGS sequence"/>
</dbReference>
<protein>
    <submittedName>
        <fullName evidence="2">UDP-N-acetylglucosamine 2-epimerase</fullName>
        <ecNumber evidence="2">5.1.-.-</ecNumber>
    </submittedName>
</protein>
<gene>
    <name evidence="2" type="ORF">LFW2832_00354</name>
</gene>
<evidence type="ECO:0000313" key="2">
    <source>
        <dbReference type="EMBL" id="VVC03409.1"/>
    </source>
</evidence>
<evidence type="ECO:0000313" key="3">
    <source>
        <dbReference type="Proteomes" id="UP000789941"/>
    </source>
</evidence>
<dbReference type="GO" id="GO:0016853">
    <property type="term" value="F:isomerase activity"/>
    <property type="evidence" value="ECO:0007669"/>
    <property type="project" value="UniProtKB-KW"/>
</dbReference>
<comment type="caution">
    <text evidence="2">The sequence shown here is derived from an EMBL/GenBank/DDBJ whole genome shotgun (WGS) entry which is preliminary data.</text>
</comment>
<sequence>MKNICFIVGARPNLMKLAPIVKRCEERKISYAIVHTGQHYTENMNDVFFKVLKLPSPDYNIGVGGGDPAKVVGKVMQELPDIFDKIKPEWVVVFGDVSSTIAATLTAKYHGYKIAHVEAGIRSFDWRMPEEINRVVTDRIADIRFTPEPAAKINLEKEGLSQNNFYVGNIMINTLIDVLPEITRIDTKILIPKLKNQYGVVTIHRNTNVDTKERLDLVIKLIRDVCKKIQIVMPLHPRTKQNLTKFNLMEELSNIKNLQLIDPLDYIGFMALVKNSKWVITDSGGVQSEATYLGIPTITVRENTEWTETITIGTNVLCRLEDGECIDKYVTQAMNNEFKKGRIPEMWDNKVAERILDVLTKM</sequence>
<dbReference type="PANTHER" id="PTHR43174:SF1">
    <property type="entry name" value="UDP-N-ACETYLGLUCOSAMINE 2-EPIMERASE"/>
    <property type="match status" value="1"/>
</dbReference>
<feature type="domain" description="UDP-N-acetylglucosamine 2-epimerase" evidence="1">
    <location>
        <begin position="24"/>
        <end position="359"/>
    </location>
</feature>
<keyword evidence="2" id="KW-0413">Isomerase</keyword>
<dbReference type="Gene3D" id="3.40.50.2000">
    <property type="entry name" value="Glycogen Phosphorylase B"/>
    <property type="match status" value="2"/>
</dbReference>
<dbReference type="NCBIfam" id="TIGR00236">
    <property type="entry name" value="wecB"/>
    <property type="match status" value="1"/>
</dbReference>
<dbReference type="SUPFAM" id="SSF53756">
    <property type="entry name" value="UDP-Glycosyltransferase/glycogen phosphorylase"/>
    <property type="match status" value="1"/>
</dbReference>
<accession>A0A5E4LPV5</accession>
<dbReference type="InterPro" id="IPR003331">
    <property type="entry name" value="UDP_GlcNAc_Epimerase_2_dom"/>
</dbReference>
<dbReference type="InterPro" id="IPR029767">
    <property type="entry name" value="WecB-like"/>
</dbReference>
<name>A0A5E4LPV5_9ARCH</name>
<dbReference type="AlphaFoldDB" id="A0A5E4LPV5"/>
<organism evidence="2 3">
    <name type="scientific">Candidatus Bilamarchaeum dharawalense</name>
    <dbReference type="NCBI Taxonomy" id="2885759"/>
    <lineage>
        <taxon>Archaea</taxon>
        <taxon>Candidatus Micrarchaeota</taxon>
        <taxon>Candidatus Micrarchaeia</taxon>
        <taxon>Candidatus Anstonellales</taxon>
        <taxon>Candidatus Bilamarchaeaceae</taxon>
        <taxon>Candidatus Bilamarchaeum</taxon>
    </lineage>
</organism>
<dbReference type="PANTHER" id="PTHR43174">
    <property type="entry name" value="UDP-N-ACETYLGLUCOSAMINE 2-EPIMERASE"/>
    <property type="match status" value="1"/>
</dbReference>
<evidence type="ECO:0000259" key="1">
    <source>
        <dbReference type="Pfam" id="PF02350"/>
    </source>
</evidence>